<reference evidence="1" key="1">
    <citation type="journal article" date="2009" name="PLoS Genet.">
        <title>Sequencing, mapping, and analysis of 27,455 maize full-length cDNAs.</title>
        <authorList>
            <person name="Soderlund C."/>
            <person name="Descour A."/>
            <person name="Kudrna D."/>
            <person name="Bomhoff M."/>
            <person name="Boyd L."/>
            <person name="Currie J."/>
            <person name="Angelova A."/>
            <person name="Collura K."/>
            <person name="Wissotski M."/>
            <person name="Ashley E."/>
            <person name="Morrow D."/>
            <person name="Fernandes J."/>
            <person name="Walbot V."/>
            <person name="Yu Y."/>
        </authorList>
    </citation>
    <scope>NUCLEOTIDE SEQUENCE</scope>
    <source>
        <strain evidence="1">B73</strain>
    </source>
</reference>
<evidence type="ECO:0000313" key="1">
    <source>
        <dbReference type="EMBL" id="ACN27921.1"/>
    </source>
</evidence>
<proteinExistence type="evidence at transcript level"/>
<name>C0P4K5_MAIZE</name>
<dbReference type="AlphaFoldDB" id="C0P4K5"/>
<accession>C0P4K5</accession>
<dbReference type="EMBL" id="BT083947">
    <property type="protein sequence ID" value="ACR34300.1"/>
    <property type="molecule type" value="mRNA"/>
</dbReference>
<protein>
    <submittedName>
        <fullName evidence="1">Uncharacterized protein</fullName>
    </submittedName>
</protein>
<organism evidence="1">
    <name type="scientific">Zea mays</name>
    <name type="common">Maize</name>
    <dbReference type="NCBI Taxonomy" id="4577"/>
    <lineage>
        <taxon>Eukaryota</taxon>
        <taxon>Viridiplantae</taxon>
        <taxon>Streptophyta</taxon>
        <taxon>Embryophyta</taxon>
        <taxon>Tracheophyta</taxon>
        <taxon>Spermatophyta</taxon>
        <taxon>Magnoliopsida</taxon>
        <taxon>Liliopsida</taxon>
        <taxon>Poales</taxon>
        <taxon>Poaceae</taxon>
        <taxon>PACMAD clade</taxon>
        <taxon>Panicoideae</taxon>
        <taxon>Andropogonodae</taxon>
        <taxon>Andropogoneae</taxon>
        <taxon>Tripsacinae</taxon>
        <taxon>Zea</taxon>
    </lineage>
</organism>
<dbReference type="EMBL" id="BT063224">
    <property type="protein sequence ID" value="ACN27921.1"/>
    <property type="molecule type" value="mRNA"/>
</dbReference>
<sequence length="88" mass="9857">MTDGELLWRASFTPAVPILTRMEGCLHVPHARAGAAQGVPHYYIYVHALSANFTFESIFSQRQIPSKIEYTAIETMKADGFLQTQTQV</sequence>